<gene>
    <name evidence="2" type="ORF">BDV95DRAFT_334178</name>
</gene>
<proteinExistence type="predicted"/>
<accession>A0A7C8IDN3</accession>
<dbReference type="AlphaFoldDB" id="A0A7C8IDN3"/>
<keyword evidence="3" id="KW-1185">Reference proteome</keyword>
<evidence type="ECO:0000256" key="1">
    <source>
        <dbReference type="SAM" id="MobiDB-lite"/>
    </source>
</evidence>
<protein>
    <submittedName>
        <fullName evidence="2">Uncharacterized protein</fullName>
    </submittedName>
</protein>
<evidence type="ECO:0000313" key="3">
    <source>
        <dbReference type="Proteomes" id="UP000481861"/>
    </source>
</evidence>
<reference evidence="2 3" key="1">
    <citation type="submission" date="2020-01" db="EMBL/GenBank/DDBJ databases">
        <authorList>
            <consortium name="DOE Joint Genome Institute"/>
            <person name="Haridas S."/>
            <person name="Albert R."/>
            <person name="Binder M."/>
            <person name="Bloem J."/>
            <person name="Labutti K."/>
            <person name="Salamov A."/>
            <person name="Andreopoulos B."/>
            <person name="Baker S.E."/>
            <person name="Barry K."/>
            <person name="Bills G."/>
            <person name="Bluhm B.H."/>
            <person name="Cannon C."/>
            <person name="Castanera R."/>
            <person name="Culley D.E."/>
            <person name="Daum C."/>
            <person name="Ezra D."/>
            <person name="Gonzalez J.B."/>
            <person name="Henrissat B."/>
            <person name="Kuo A."/>
            <person name="Liang C."/>
            <person name="Lipzen A."/>
            <person name="Lutzoni F."/>
            <person name="Magnuson J."/>
            <person name="Mondo S."/>
            <person name="Nolan M."/>
            <person name="Ohm R."/>
            <person name="Pangilinan J."/>
            <person name="Park H.-J.H."/>
            <person name="Ramirez L."/>
            <person name="Alfaro M."/>
            <person name="Sun H."/>
            <person name="Tritt A."/>
            <person name="Yoshinaga Y."/>
            <person name="Zwiers L.-H.L."/>
            <person name="Turgeon B.G."/>
            <person name="Goodwin S.B."/>
            <person name="Spatafora J.W."/>
            <person name="Crous P.W."/>
            <person name="Grigoriev I.V."/>
        </authorList>
    </citation>
    <scope>NUCLEOTIDE SEQUENCE [LARGE SCALE GENOMIC DNA]</scope>
    <source>
        <strain evidence="2 3">CBS 611.86</strain>
    </source>
</reference>
<feature type="region of interest" description="Disordered" evidence="1">
    <location>
        <begin position="158"/>
        <end position="180"/>
    </location>
</feature>
<dbReference type="Proteomes" id="UP000481861">
    <property type="component" value="Unassembled WGS sequence"/>
</dbReference>
<comment type="caution">
    <text evidence="2">The sequence shown here is derived from an EMBL/GenBank/DDBJ whole genome shotgun (WGS) entry which is preliminary data.</text>
</comment>
<name>A0A7C8IDN3_9PLEO</name>
<sequence>MASKTVFELQREVGKDTCSFTSITQTLPSKASTWPNLEEYGVISLDTRPRIRLILLSYRNRLACVLELGVSTNRLTVGVVRAGLGSPQHLPSVVDAANINPARTHGRGGTLTGPSSHLAFLDMHSAIPLSPTSGLSASSSWIALHACSANPLKWPLPRQLSPNPSRTVNRARSRKSSCTDQVLVPTIAR</sequence>
<dbReference type="EMBL" id="JAADJZ010000006">
    <property type="protein sequence ID" value="KAF2874491.1"/>
    <property type="molecule type" value="Genomic_DNA"/>
</dbReference>
<evidence type="ECO:0000313" key="2">
    <source>
        <dbReference type="EMBL" id="KAF2874491.1"/>
    </source>
</evidence>
<organism evidence="2 3">
    <name type="scientific">Massariosphaeria phaeospora</name>
    <dbReference type="NCBI Taxonomy" id="100035"/>
    <lineage>
        <taxon>Eukaryota</taxon>
        <taxon>Fungi</taxon>
        <taxon>Dikarya</taxon>
        <taxon>Ascomycota</taxon>
        <taxon>Pezizomycotina</taxon>
        <taxon>Dothideomycetes</taxon>
        <taxon>Pleosporomycetidae</taxon>
        <taxon>Pleosporales</taxon>
        <taxon>Pleosporales incertae sedis</taxon>
        <taxon>Massariosphaeria</taxon>
    </lineage>
</organism>